<dbReference type="Pfam" id="PF01841">
    <property type="entry name" value="Transglut_core"/>
    <property type="match status" value="1"/>
</dbReference>
<dbReference type="SMART" id="SM00460">
    <property type="entry name" value="TGc"/>
    <property type="match status" value="1"/>
</dbReference>
<sequence>MRYHIERAHYMRFSAPAREHHIQIRLAPWHDQTQSVIRMGLKVDPEVHAAAAYDGFGNLFHHFAILAAHDELRFKIEAEVETRCANPFDFALIPSERELAWITERLHQAPRLWDLILHRSLMTPALPGEIDGHPVPRLQEGQQLIDQVQALMRWTRDLIAYEPAKAERAAELASALDAGAGSAEDLAHLLIAVTRQWQIPARFVSGYLDAAYFESGTCEDGDPPPQQLHHWAEVLIPGTGWIGFDPALGLLADATYVRVAVGRDAQDTQPIKQSCRSEGMAAEVDERLSVSRLGAS</sequence>
<dbReference type="AlphaFoldDB" id="A0A6P1DTJ2"/>
<dbReference type="SUPFAM" id="SSF54001">
    <property type="entry name" value="Cysteine proteinases"/>
    <property type="match status" value="1"/>
</dbReference>
<evidence type="ECO:0000313" key="2">
    <source>
        <dbReference type="EMBL" id="NEX20513.1"/>
    </source>
</evidence>
<dbReference type="InterPro" id="IPR038765">
    <property type="entry name" value="Papain-like_cys_pep_sf"/>
</dbReference>
<dbReference type="InterPro" id="IPR002931">
    <property type="entry name" value="Transglutaminase-like"/>
</dbReference>
<comment type="caution">
    <text evidence="2">The sequence shown here is derived from an EMBL/GenBank/DDBJ whole genome shotgun (WGS) entry which is preliminary data.</text>
</comment>
<proteinExistence type="predicted"/>
<dbReference type="PANTHER" id="PTHR33490:SF1">
    <property type="entry name" value="SLL1233 PROTEIN"/>
    <property type="match status" value="1"/>
</dbReference>
<dbReference type="RefSeq" id="WP_164653610.1">
    <property type="nucleotide sequence ID" value="NZ_JAAIJR010000030.1"/>
</dbReference>
<organism evidence="2 3">
    <name type="scientific">Thiorhodococcus mannitoliphagus</name>
    <dbReference type="NCBI Taxonomy" id="329406"/>
    <lineage>
        <taxon>Bacteria</taxon>
        <taxon>Pseudomonadati</taxon>
        <taxon>Pseudomonadota</taxon>
        <taxon>Gammaproteobacteria</taxon>
        <taxon>Chromatiales</taxon>
        <taxon>Chromatiaceae</taxon>
        <taxon>Thiorhodococcus</taxon>
    </lineage>
</organism>
<gene>
    <name evidence="2" type="ORF">G3480_09355</name>
</gene>
<feature type="domain" description="Transglutaminase-like" evidence="1">
    <location>
        <begin position="175"/>
        <end position="248"/>
    </location>
</feature>
<keyword evidence="3" id="KW-1185">Reference proteome</keyword>
<dbReference type="Gene3D" id="3.10.620.30">
    <property type="match status" value="1"/>
</dbReference>
<dbReference type="InterPro" id="IPR013589">
    <property type="entry name" value="Bac_transglu_N"/>
</dbReference>
<dbReference type="Pfam" id="PF08379">
    <property type="entry name" value="Bact_transglu_N"/>
    <property type="match status" value="1"/>
</dbReference>
<reference evidence="3" key="1">
    <citation type="journal article" date="2020" name="Microbiol. Resour. Announc.">
        <title>Draft Genome Sequences of Thiorhodococcus mannitoliphagus and Thiorhodococcus minor, Purple Sulfur Photosynthetic Bacteria in the Gammaproteobacterial Family Chromatiaceae.</title>
        <authorList>
            <person name="Aviles F.A."/>
            <person name="Meyer T.E."/>
            <person name="Kyndt J.A."/>
        </authorList>
    </citation>
    <scope>NUCLEOTIDE SEQUENCE [LARGE SCALE GENOMIC DNA]</scope>
    <source>
        <strain evidence="3">DSM 18266</strain>
    </source>
</reference>
<name>A0A6P1DTJ2_9GAMM</name>
<dbReference type="EMBL" id="JAAIJR010000030">
    <property type="protein sequence ID" value="NEX20513.1"/>
    <property type="molecule type" value="Genomic_DNA"/>
</dbReference>
<evidence type="ECO:0000259" key="1">
    <source>
        <dbReference type="SMART" id="SM00460"/>
    </source>
</evidence>
<accession>A0A6P1DTJ2</accession>
<dbReference type="PANTHER" id="PTHR33490">
    <property type="entry name" value="BLR5614 PROTEIN-RELATED"/>
    <property type="match status" value="1"/>
</dbReference>
<dbReference type="Proteomes" id="UP000471640">
    <property type="component" value="Unassembled WGS sequence"/>
</dbReference>
<protein>
    <submittedName>
        <fullName evidence="2">Transglutaminase family protein</fullName>
    </submittedName>
</protein>
<reference evidence="2 3" key="2">
    <citation type="submission" date="2020-02" db="EMBL/GenBank/DDBJ databases">
        <title>Genome sequences of Thiorhodococcus mannitoliphagus and Thiorhodococcus minor, purple sulfur photosynthetic bacteria in the gammaproteobacterial family, Chromatiaceae.</title>
        <authorList>
            <person name="Aviles F.A."/>
            <person name="Meyer T.E."/>
            <person name="Kyndt J.A."/>
        </authorList>
    </citation>
    <scope>NUCLEOTIDE SEQUENCE [LARGE SCALE GENOMIC DNA]</scope>
    <source>
        <strain evidence="2 3">DSM 18266</strain>
    </source>
</reference>
<evidence type="ECO:0000313" key="3">
    <source>
        <dbReference type="Proteomes" id="UP000471640"/>
    </source>
</evidence>